<evidence type="ECO:0000256" key="3">
    <source>
        <dbReference type="ARBA" id="ARBA00022989"/>
    </source>
</evidence>
<feature type="coiled-coil region" evidence="5">
    <location>
        <begin position="64"/>
        <end position="98"/>
    </location>
</feature>
<organism evidence="8 9">
    <name type="scientific">Permianibacter aggregans</name>
    <dbReference type="NCBI Taxonomy" id="1510150"/>
    <lineage>
        <taxon>Bacteria</taxon>
        <taxon>Pseudomonadati</taxon>
        <taxon>Pseudomonadota</taxon>
        <taxon>Gammaproteobacteria</taxon>
        <taxon>Pseudomonadales</taxon>
        <taxon>Pseudomonadaceae</taxon>
        <taxon>Permianibacter</taxon>
    </lineage>
</organism>
<dbReference type="Pfam" id="PF06305">
    <property type="entry name" value="LapA_dom"/>
    <property type="match status" value="1"/>
</dbReference>
<evidence type="ECO:0000256" key="1">
    <source>
        <dbReference type="ARBA" id="ARBA00022475"/>
    </source>
</evidence>
<reference evidence="8 9" key="1">
    <citation type="submission" date="2019-03" db="EMBL/GenBank/DDBJ databases">
        <title>Genomic Encyclopedia of Type Strains, Phase IV (KMG-IV): sequencing the most valuable type-strain genomes for metagenomic binning, comparative biology and taxonomic classification.</title>
        <authorList>
            <person name="Goeker M."/>
        </authorList>
    </citation>
    <scope>NUCLEOTIDE SEQUENCE [LARGE SCALE GENOMIC DNA]</scope>
    <source>
        <strain evidence="8 9">DSM 103792</strain>
    </source>
</reference>
<evidence type="ECO:0000256" key="2">
    <source>
        <dbReference type="ARBA" id="ARBA00022692"/>
    </source>
</evidence>
<comment type="caution">
    <text evidence="8">The sequence shown here is derived from an EMBL/GenBank/DDBJ whole genome shotgun (WGS) entry which is preliminary data.</text>
</comment>
<keyword evidence="5" id="KW-0175">Coiled coil</keyword>
<keyword evidence="9" id="KW-1185">Reference proteome</keyword>
<keyword evidence="2 6" id="KW-0812">Transmembrane</keyword>
<keyword evidence="4 6" id="KW-0472">Membrane</keyword>
<name>A0A4R6UYF6_9GAMM</name>
<keyword evidence="1" id="KW-1003">Cell membrane</keyword>
<keyword evidence="3 6" id="KW-1133">Transmembrane helix</keyword>
<dbReference type="Proteomes" id="UP000295375">
    <property type="component" value="Unassembled WGS sequence"/>
</dbReference>
<evidence type="ECO:0000313" key="9">
    <source>
        <dbReference type="Proteomes" id="UP000295375"/>
    </source>
</evidence>
<dbReference type="InterPro" id="IPR010445">
    <property type="entry name" value="LapA_dom"/>
</dbReference>
<feature type="domain" description="Lipopolysaccharide assembly protein A" evidence="7">
    <location>
        <begin position="24"/>
        <end position="85"/>
    </location>
</feature>
<dbReference type="AlphaFoldDB" id="A0A4R6UYF6"/>
<dbReference type="GO" id="GO:0005886">
    <property type="term" value="C:plasma membrane"/>
    <property type="evidence" value="ECO:0007669"/>
    <property type="project" value="InterPro"/>
</dbReference>
<evidence type="ECO:0000256" key="6">
    <source>
        <dbReference type="SAM" id="Phobius"/>
    </source>
</evidence>
<proteinExistence type="predicted"/>
<gene>
    <name evidence="8" type="ORF">EV696_10168</name>
</gene>
<dbReference type="EMBL" id="SNYM01000001">
    <property type="protein sequence ID" value="TDQ51099.1"/>
    <property type="molecule type" value="Genomic_DNA"/>
</dbReference>
<evidence type="ECO:0000313" key="8">
    <source>
        <dbReference type="EMBL" id="TDQ51099.1"/>
    </source>
</evidence>
<sequence length="106" mass="11916">MKQALLLIFVIILLVAGWMFSAANGDDVTVRYLVGEQTGRLSYWLLGCFLIGFLVGVVYCGWGLVKARWSNRRLRDKLAQQEKEIQRLTGQLSTHTTTLPAAEQDS</sequence>
<evidence type="ECO:0000256" key="4">
    <source>
        <dbReference type="ARBA" id="ARBA00023136"/>
    </source>
</evidence>
<protein>
    <submittedName>
        <fullName evidence="8">Uncharacterized membrane protein YciS (DUF1049 family)</fullName>
    </submittedName>
</protein>
<evidence type="ECO:0000259" key="7">
    <source>
        <dbReference type="Pfam" id="PF06305"/>
    </source>
</evidence>
<accession>A0A4R6UYF6</accession>
<feature type="transmembrane region" description="Helical" evidence="6">
    <location>
        <begin position="41"/>
        <end position="65"/>
    </location>
</feature>
<evidence type="ECO:0000256" key="5">
    <source>
        <dbReference type="SAM" id="Coils"/>
    </source>
</evidence>